<keyword evidence="3" id="KW-1185">Reference proteome</keyword>
<gene>
    <name evidence="2" type="ORF">EV421DRAFT_1908786</name>
</gene>
<evidence type="ECO:0000313" key="2">
    <source>
        <dbReference type="EMBL" id="KAK0435309.1"/>
    </source>
</evidence>
<keyword evidence="1" id="KW-0472">Membrane</keyword>
<dbReference type="Proteomes" id="UP001175226">
    <property type="component" value="Unassembled WGS sequence"/>
</dbReference>
<name>A0AA39J5R7_9AGAR</name>
<dbReference type="EMBL" id="JAUEPT010000064">
    <property type="protein sequence ID" value="KAK0435309.1"/>
    <property type="molecule type" value="Genomic_DNA"/>
</dbReference>
<organism evidence="2 3">
    <name type="scientific">Armillaria borealis</name>
    <dbReference type="NCBI Taxonomy" id="47425"/>
    <lineage>
        <taxon>Eukaryota</taxon>
        <taxon>Fungi</taxon>
        <taxon>Dikarya</taxon>
        <taxon>Basidiomycota</taxon>
        <taxon>Agaricomycotina</taxon>
        <taxon>Agaricomycetes</taxon>
        <taxon>Agaricomycetidae</taxon>
        <taxon>Agaricales</taxon>
        <taxon>Marasmiineae</taxon>
        <taxon>Physalacriaceae</taxon>
        <taxon>Armillaria</taxon>
    </lineage>
</organism>
<accession>A0AA39J5R7</accession>
<comment type="caution">
    <text evidence="2">The sequence shown here is derived from an EMBL/GenBank/DDBJ whole genome shotgun (WGS) entry which is preliminary data.</text>
</comment>
<feature type="transmembrane region" description="Helical" evidence="1">
    <location>
        <begin position="100"/>
        <end position="120"/>
    </location>
</feature>
<dbReference type="AlphaFoldDB" id="A0AA39J5R7"/>
<proteinExistence type="predicted"/>
<reference evidence="2" key="1">
    <citation type="submission" date="2023-06" db="EMBL/GenBank/DDBJ databases">
        <authorList>
            <consortium name="Lawrence Berkeley National Laboratory"/>
            <person name="Ahrendt S."/>
            <person name="Sahu N."/>
            <person name="Indic B."/>
            <person name="Wong-Bajracharya J."/>
            <person name="Merenyi Z."/>
            <person name="Ke H.-M."/>
            <person name="Monk M."/>
            <person name="Kocsube S."/>
            <person name="Drula E."/>
            <person name="Lipzen A."/>
            <person name="Balint B."/>
            <person name="Henrissat B."/>
            <person name="Andreopoulos B."/>
            <person name="Martin F.M."/>
            <person name="Harder C.B."/>
            <person name="Rigling D."/>
            <person name="Ford K.L."/>
            <person name="Foster G.D."/>
            <person name="Pangilinan J."/>
            <person name="Papanicolaou A."/>
            <person name="Barry K."/>
            <person name="LaButti K."/>
            <person name="Viragh M."/>
            <person name="Koriabine M."/>
            <person name="Yan M."/>
            <person name="Riley R."/>
            <person name="Champramary S."/>
            <person name="Plett K.L."/>
            <person name="Tsai I.J."/>
            <person name="Slot J."/>
            <person name="Sipos G."/>
            <person name="Plett J."/>
            <person name="Nagy L.G."/>
            <person name="Grigoriev I.V."/>
        </authorList>
    </citation>
    <scope>NUCLEOTIDE SEQUENCE</scope>
    <source>
        <strain evidence="2">FPL87.14</strain>
    </source>
</reference>
<evidence type="ECO:0000313" key="3">
    <source>
        <dbReference type="Proteomes" id="UP001175226"/>
    </source>
</evidence>
<evidence type="ECO:0000256" key="1">
    <source>
        <dbReference type="SAM" id="Phobius"/>
    </source>
</evidence>
<keyword evidence="1" id="KW-0812">Transmembrane</keyword>
<sequence>MTHPPPSYDKSLLEALRYKNVRRIRYHPYAQYIPCMQSVRLAPQPVHPVFTSSPLKKIACVVSRSTENGDVQSPSLPHHQVHEGFLKPAPEMEEDCLIGYWKMILGLVIVAIVVRVAGLIHGYKTF</sequence>
<keyword evidence="1" id="KW-1133">Transmembrane helix</keyword>
<protein>
    <submittedName>
        <fullName evidence="2">Uncharacterized protein</fullName>
    </submittedName>
</protein>